<organism evidence="2 3">
    <name type="scientific">Capsicum annuum</name>
    <name type="common">Capsicum pepper</name>
    <dbReference type="NCBI Taxonomy" id="4072"/>
    <lineage>
        <taxon>Eukaryota</taxon>
        <taxon>Viridiplantae</taxon>
        <taxon>Streptophyta</taxon>
        <taxon>Embryophyta</taxon>
        <taxon>Tracheophyta</taxon>
        <taxon>Spermatophyta</taxon>
        <taxon>Magnoliopsida</taxon>
        <taxon>eudicotyledons</taxon>
        <taxon>Gunneridae</taxon>
        <taxon>Pentapetalae</taxon>
        <taxon>asterids</taxon>
        <taxon>lamiids</taxon>
        <taxon>Solanales</taxon>
        <taxon>Solanaceae</taxon>
        <taxon>Solanoideae</taxon>
        <taxon>Capsiceae</taxon>
        <taxon>Capsicum</taxon>
    </lineage>
</organism>
<protein>
    <submittedName>
        <fullName evidence="2">Uncharacterized protein</fullName>
    </submittedName>
</protein>
<dbReference type="GO" id="GO:0016788">
    <property type="term" value="F:hydrolase activity, acting on ester bonds"/>
    <property type="evidence" value="ECO:0007669"/>
    <property type="project" value="InterPro"/>
</dbReference>
<evidence type="ECO:0000313" key="2">
    <source>
        <dbReference type="EMBL" id="PHT78775.1"/>
    </source>
</evidence>
<dbReference type="InterPro" id="IPR001130">
    <property type="entry name" value="TatD-like"/>
</dbReference>
<proteinExistence type="predicted"/>
<evidence type="ECO:0000256" key="1">
    <source>
        <dbReference type="SAM" id="MobiDB-lite"/>
    </source>
</evidence>
<keyword evidence="3" id="KW-1185">Reference proteome</keyword>
<sequence length="341" mass="38215">MMKLFDSHCHLQDPRIINMVLKIIKTTIETGVVHFAVNDILDWHLVKEMSELYPCIVPNFGLHPWFITERTLAWLKTLRGFLEATSTAVVGEISLDKDLFGRKIDFADQVSYIHEGKQAKKMLKSIPKDRILLEIDGPNALPKLSNPDSLNLIKKETIFVDGISSGGINDGNPYEKSSEEDKGNEQLKGEEPIPRYREENGSNTTNLTFAPRVSRSNMTRRATTISSLTLSLRALLFFLNWGTVPEHVKLRIATEGGRDMEGLKVGVVRTYEDPTTSVKTRGSAHANSVGASPMLAKLKVFKSYAHWPGKLPEEVWPQTWPSRTGWHNPKSSPSLLSDGHS</sequence>
<dbReference type="Proteomes" id="UP000222542">
    <property type="component" value="Unassembled WGS sequence"/>
</dbReference>
<reference evidence="2 3" key="1">
    <citation type="journal article" date="2014" name="Nat. Genet.">
        <title>Genome sequence of the hot pepper provides insights into the evolution of pungency in Capsicum species.</title>
        <authorList>
            <person name="Kim S."/>
            <person name="Park M."/>
            <person name="Yeom S.I."/>
            <person name="Kim Y.M."/>
            <person name="Lee J.M."/>
            <person name="Lee H.A."/>
            <person name="Seo E."/>
            <person name="Choi J."/>
            <person name="Cheong K."/>
            <person name="Kim K.T."/>
            <person name="Jung K."/>
            <person name="Lee G.W."/>
            <person name="Oh S.K."/>
            <person name="Bae C."/>
            <person name="Kim S.B."/>
            <person name="Lee H.Y."/>
            <person name="Kim S.Y."/>
            <person name="Kim M.S."/>
            <person name="Kang B.C."/>
            <person name="Jo Y.D."/>
            <person name="Yang H.B."/>
            <person name="Jeong H.J."/>
            <person name="Kang W.H."/>
            <person name="Kwon J.K."/>
            <person name="Shin C."/>
            <person name="Lim J.Y."/>
            <person name="Park J.H."/>
            <person name="Huh J.H."/>
            <person name="Kim J.S."/>
            <person name="Kim B.D."/>
            <person name="Cohen O."/>
            <person name="Paran I."/>
            <person name="Suh M.C."/>
            <person name="Lee S.B."/>
            <person name="Kim Y.K."/>
            <person name="Shin Y."/>
            <person name="Noh S.J."/>
            <person name="Park J."/>
            <person name="Seo Y.S."/>
            <person name="Kwon S.Y."/>
            <person name="Kim H.A."/>
            <person name="Park J.M."/>
            <person name="Kim H.J."/>
            <person name="Choi S.B."/>
            <person name="Bosland P.W."/>
            <person name="Reeves G."/>
            <person name="Jo S.H."/>
            <person name="Lee B.W."/>
            <person name="Cho H.T."/>
            <person name="Choi H.S."/>
            <person name="Lee M.S."/>
            <person name="Yu Y."/>
            <person name="Do Choi Y."/>
            <person name="Park B.S."/>
            <person name="van Deynze A."/>
            <person name="Ashrafi H."/>
            <person name="Hill T."/>
            <person name="Kim W.T."/>
            <person name="Pai H.S."/>
            <person name="Ahn H.K."/>
            <person name="Yeam I."/>
            <person name="Giovannoni J.J."/>
            <person name="Rose J.K."/>
            <person name="Sorensen I."/>
            <person name="Lee S.J."/>
            <person name="Kim R.W."/>
            <person name="Choi I.Y."/>
            <person name="Choi B.S."/>
            <person name="Lim J.S."/>
            <person name="Lee Y.H."/>
            <person name="Choi D."/>
        </authorList>
    </citation>
    <scope>NUCLEOTIDE SEQUENCE [LARGE SCALE GENOMIC DNA]</scope>
    <source>
        <strain evidence="3">cv. CM334</strain>
    </source>
</reference>
<dbReference type="PANTHER" id="PTHR47176">
    <property type="entry name" value="OSJNBA0020J04.13 PROTEIN"/>
    <property type="match status" value="1"/>
</dbReference>
<reference evidence="2 3" key="2">
    <citation type="journal article" date="2017" name="Genome Biol.">
        <title>New reference genome sequences of hot pepper reveal the massive evolution of plant disease-resistance genes by retroduplication.</title>
        <authorList>
            <person name="Kim S."/>
            <person name="Park J."/>
            <person name="Yeom S.I."/>
            <person name="Kim Y.M."/>
            <person name="Seo E."/>
            <person name="Kim K.T."/>
            <person name="Kim M.S."/>
            <person name="Lee J.M."/>
            <person name="Cheong K."/>
            <person name="Shin H.S."/>
            <person name="Kim S.B."/>
            <person name="Han K."/>
            <person name="Lee J."/>
            <person name="Park M."/>
            <person name="Lee H.A."/>
            <person name="Lee H.Y."/>
            <person name="Lee Y."/>
            <person name="Oh S."/>
            <person name="Lee J.H."/>
            <person name="Choi E."/>
            <person name="Choi E."/>
            <person name="Lee S.E."/>
            <person name="Jeon J."/>
            <person name="Kim H."/>
            <person name="Choi G."/>
            <person name="Song H."/>
            <person name="Lee J."/>
            <person name="Lee S.C."/>
            <person name="Kwon J.K."/>
            <person name="Lee H.Y."/>
            <person name="Koo N."/>
            <person name="Hong Y."/>
            <person name="Kim R.W."/>
            <person name="Kang W.H."/>
            <person name="Huh J.H."/>
            <person name="Kang B.C."/>
            <person name="Yang T.J."/>
            <person name="Lee Y.H."/>
            <person name="Bennetzen J.L."/>
            <person name="Choi D."/>
        </authorList>
    </citation>
    <scope>NUCLEOTIDE SEQUENCE [LARGE SCALE GENOMIC DNA]</scope>
    <source>
        <strain evidence="3">cv. CM334</strain>
    </source>
</reference>
<dbReference type="EMBL" id="AYRZ02000006">
    <property type="protein sequence ID" value="PHT78775.1"/>
    <property type="molecule type" value="Genomic_DNA"/>
</dbReference>
<feature type="compositionally biased region" description="Basic and acidic residues" evidence="1">
    <location>
        <begin position="176"/>
        <end position="200"/>
    </location>
</feature>
<gene>
    <name evidence="2" type="ORF">T459_16827</name>
</gene>
<dbReference type="STRING" id="4072.A0A2G2ZA77"/>
<feature type="region of interest" description="Disordered" evidence="1">
    <location>
        <begin position="322"/>
        <end position="341"/>
    </location>
</feature>
<accession>A0A2G2ZA77</accession>
<dbReference type="Gene3D" id="3.20.20.140">
    <property type="entry name" value="Metal-dependent hydrolases"/>
    <property type="match status" value="1"/>
</dbReference>
<evidence type="ECO:0000313" key="3">
    <source>
        <dbReference type="Proteomes" id="UP000222542"/>
    </source>
</evidence>
<dbReference type="AlphaFoldDB" id="A0A2G2ZA77"/>
<dbReference type="Gramene" id="PHT78775">
    <property type="protein sequence ID" value="PHT78775"/>
    <property type="gene ID" value="T459_16827"/>
</dbReference>
<dbReference type="InterPro" id="IPR032466">
    <property type="entry name" value="Metal_Hydrolase"/>
</dbReference>
<dbReference type="SUPFAM" id="SSF51556">
    <property type="entry name" value="Metallo-dependent hydrolases"/>
    <property type="match status" value="1"/>
</dbReference>
<dbReference type="Pfam" id="PF01026">
    <property type="entry name" value="TatD_DNase"/>
    <property type="match status" value="1"/>
</dbReference>
<feature type="region of interest" description="Disordered" evidence="1">
    <location>
        <begin position="169"/>
        <end position="215"/>
    </location>
</feature>
<dbReference type="PANTHER" id="PTHR47176:SF1">
    <property type="entry name" value="OS04G0577500 PROTEIN"/>
    <property type="match status" value="1"/>
</dbReference>
<name>A0A2G2ZA77_CAPAN</name>
<comment type="caution">
    <text evidence="2">The sequence shown here is derived from an EMBL/GenBank/DDBJ whole genome shotgun (WGS) entry which is preliminary data.</text>
</comment>